<dbReference type="GO" id="GO:0005829">
    <property type="term" value="C:cytosol"/>
    <property type="evidence" value="ECO:0007669"/>
    <property type="project" value="TreeGrafter"/>
</dbReference>
<keyword evidence="6" id="KW-0234">DNA repair</keyword>
<evidence type="ECO:0000256" key="1">
    <source>
        <dbReference type="ARBA" id="ARBA00012417"/>
    </source>
</evidence>
<evidence type="ECO:0000259" key="9">
    <source>
        <dbReference type="SMART" id="SM00483"/>
    </source>
</evidence>
<evidence type="ECO:0000259" key="8">
    <source>
        <dbReference type="SMART" id="SM00481"/>
    </source>
</evidence>
<evidence type="ECO:0000256" key="7">
    <source>
        <dbReference type="ARBA" id="ARBA00049244"/>
    </source>
</evidence>
<dbReference type="CDD" id="cd00141">
    <property type="entry name" value="NT_POLXc"/>
    <property type="match status" value="1"/>
</dbReference>
<dbReference type="InterPro" id="IPR022312">
    <property type="entry name" value="DNA_pol_X"/>
</dbReference>
<dbReference type="Pfam" id="PF14791">
    <property type="entry name" value="DNA_pol_B_thumb"/>
    <property type="match status" value="1"/>
</dbReference>
<dbReference type="GO" id="GO:0003677">
    <property type="term" value="F:DNA binding"/>
    <property type="evidence" value="ECO:0007669"/>
    <property type="project" value="InterPro"/>
</dbReference>
<dbReference type="Gene3D" id="1.10.150.110">
    <property type="entry name" value="DNA polymerase beta, N-terminal domain-like"/>
    <property type="match status" value="1"/>
</dbReference>
<proteinExistence type="predicted"/>
<gene>
    <name evidence="10" type="ORF">A3C11_00705</name>
</gene>
<comment type="catalytic activity">
    <reaction evidence="7">
        <text>DNA(n) + a 2'-deoxyribonucleoside 5'-triphosphate = DNA(n+1) + diphosphate</text>
        <dbReference type="Rhea" id="RHEA:22508"/>
        <dbReference type="Rhea" id="RHEA-COMP:17339"/>
        <dbReference type="Rhea" id="RHEA-COMP:17340"/>
        <dbReference type="ChEBI" id="CHEBI:33019"/>
        <dbReference type="ChEBI" id="CHEBI:61560"/>
        <dbReference type="ChEBI" id="CHEBI:173112"/>
        <dbReference type="EC" id="2.7.7.7"/>
    </reaction>
</comment>
<dbReference type="Pfam" id="PF02811">
    <property type="entry name" value="PHP"/>
    <property type="match status" value="1"/>
</dbReference>
<evidence type="ECO:0000256" key="4">
    <source>
        <dbReference type="ARBA" id="ARBA00022763"/>
    </source>
</evidence>
<dbReference type="InterPro" id="IPR047967">
    <property type="entry name" value="PolX_PHP"/>
</dbReference>
<dbReference type="GO" id="GO:0042578">
    <property type="term" value="F:phosphoric ester hydrolase activity"/>
    <property type="evidence" value="ECO:0007669"/>
    <property type="project" value="TreeGrafter"/>
</dbReference>
<dbReference type="InterPro" id="IPR016195">
    <property type="entry name" value="Pol/histidinol_Pase-like"/>
</dbReference>
<dbReference type="PANTHER" id="PTHR36928:SF1">
    <property type="entry name" value="PHOSPHATASE YCDX-RELATED"/>
    <property type="match status" value="1"/>
</dbReference>
<dbReference type="GO" id="GO:0008270">
    <property type="term" value="F:zinc ion binding"/>
    <property type="evidence" value="ECO:0007669"/>
    <property type="project" value="TreeGrafter"/>
</dbReference>
<dbReference type="Pfam" id="PF14716">
    <property type="entry name" value="HHH_8"/>
    <property type="match status" value="1"/>
</dbReference>
<dbReference type="Gene3D" id="3.20.20.140">
    <property type="entry name" value="Metal-dependent hydrolases"/>
    <property type="match status" value="1"/>
</dbReference>
<dbReference type="Proteomes" id="UP000177362">
    <property type="component" value="Unassembled WGS sequence"/>
</dbReference>
<dbReference type="PRINTS" id="PR00870">
    <property type="entry name" value="DNAPOLXBETA"/>
</dbReference>
<dbReference type="Gene3D" id="3.30.460.10">
    <property type="entry name" value="Beta Polymerase, domain 2"/>
    <property type="match status" value="1"/>
</dbReference>
<dbReference type="SUPFAM" id="SSF81301">
    <property type="entry name" value="Nucleotidyltransferase"/>
    <property type="match status" value="1"/>
</dbReference>
<keyword evidence="4" id="KW-0227">DNA damage</keyword>
<dbReference type="PRINTS" id="PR00869">
    <property type="entry name" value="DNAPOLX"/>
</dbReference>
<dbReference type="InterPro" id="IPR043519">
    <property type="entry name" value="NT_sf"/>
</dbReference>
<dbReference type="CDD" id="cd07436">
    <property type="entry name" value="PHP_PolX"/>
    <property type="match status" value="1"/>
</dbReference>
<dbReference type="GO" id="GO:0006281">
    <property type="term" value="P:DNA repair"/>
    <property type="evidence" value="ECO:0007669"/>
    <property type="project" value="UniProtKB-KW"/>
</dbReference>
<dbReference type="InterPro" id="IPR003141">
    <property type="entry name" value="Pol/His_phosphatase_N"/>
</dbReference>
<dbReference type="EMBL" id="MHQJ01000033">
    <property type="protein sequence ID" value="OHA00927.1"/>
    <property type="molecule type" value="Genomic_DNA"/>
</dbReference>
<dbReference type="STRING" id="1802271.A3C11_00705"/>
<dbReference type="SUPFAM" id="SSF47802">
    <property type="entry name" value="DNA polymerase beta, N-terminal domain-like"/>
    <property type="match status" value="1"/>
</dbReference>
<feature type="domain" description="Polymerase/histidinol phosphatase N-terminal" evidence="8">
    <location>
        <begin position="354"/>
        <end position="435"/>
    </location>
</feature>
<dbReference type="InterPro" id="IPR002054">
    <property type="entry name" value="DNA-dir_DNA_pol_X"/>
</dbReference>
<dbReference type="PIRSF" id="PIRSF005047">
    <property type="entry name" value="UCP005047_YshC"/>
    <property type="match status" value="1"/>
</dbReference>
<dbReference type="AlphaFoldDB" id="A0A1G2KND4"/>
<dbReference type="Gene3D" id="1.10.150.20">
    <property type="entry name" value="5' to 3' exonuclease, C-terminal subdomain"/>
    <property type="match status" value="1"/>
</dbReference>
<keyword evidence="2" id="KW-0808">Transferase</keyword>
<accession>A0A1G2KND4</accession>
<reference evidence="10 11" key="1">
    <citation type="journal article" date="2016" name="Nat. Commun.">
        <title>Thousands of microbial genomes shed light on interconnected biogeochemical processes in an aquifer system.</title>
        <authorList>
            <person name="Anantharaman K."/>
            <person name="Brown C.T."/>
            <person name="Hug L.A."/>
            <person name="Sharon I."/>
            <person name="Castelle C.J."/>
            <person name="Probst A.J."/>
            <person name="Thomas B.C."/>
            <person name="Singh A."/>
            <person name="Wilkins M.J."/>
            <person name="Karaoz U."/>
            <person name="Brodie E.L."/>
            <person name="Williams K.H."/>
            <person name="Hubbard S.S."/>
            <person name="Banfield J.F."/>
        </authorList>
    </citation>
    <scope>NUCLEOTIDE SEQUENCE [LARGE SCALE GENOMIC DNA]</scope>
</reference>
<dbReference type="InterPro" id="IPR004013">
    <property type="entry name" value="PHP_dom"/>
</dbReference>
<dbReference type="GO" id="GO:0003887">
    <property type="term" value="F:DNA-directed DNA polymerase activity"/>
    <property type="evidence" value="ECO:0007669"/>
    <property type="project" value="UniProtKB-KW"/>
</dbReference>
<dbReference type="SMART" id="SM00481">
    <property type="entry name" value="POLIIIAc"/>
    <property type="match status" value="1"/>
</dbReference>
<evidence type="ECO:0000256" key="6">
    <source>
        <dbReference type="ARBA" id="ARBA00023204"/>
    </source>
</evidence>
<dbReference type="SUPFAM" id="SSF89550">
    <property type="entry name" value="PHP domain-like"/>
    <property type="match status" value="1"/>
</dbReference>
<dbReference type="InterPro" id="IPR037160">
    <property type="entry name" value="DNA_Pol_thumb_sf"/>
</dbReference>
<sequence length="587" mass="66120">MKNTNQDIAKIFFEMAELLQMQDVQFKPRAYEKASEAIGVLDDDLADIYKSGGVKKLMEIPAIGQNMAAKIEEFIKTGRVKEYEQMKKKIPVDISGLTSVEGVGPKAIKTLWQKLKIRNVTDLEKAAHAGKIAKLARFGKKSEDKILKGIEFLKQAGGRFRLGDILPYVRDLEAELKSLKEVDRLVVAGSVRRWKETIGDLDILVISKKPKAVMEYFVGMRDVVNILAHGETKSAVKMKNGLDVDLRVVPAESFGAALNYFTGSKDHNVALRQIAIKRGYKLNEYGLFRNQNAKIKNQNDNAKLKMVAGRTEEDLYKTLGLRYIEPELRENTGEIEAARANILPQLIGYGDLKGDLQTQTDWTDGVNSIREMAEAARKRGLEYIVITDHTKSLAMTGGADEKKLLKQMAEIDQLNKEFRSKGFRILKGAEVNILPDGRLDIKDEVLAKLDCVGAAVHSHFNLSKKDQTARIVRAMENSNVDIIFHLTGRQIHKREPIELELDEIFKAAKRTKTILEIDAHPERLDMKDEHIKRAKEFGIKFSIDSDAHAVSHFTLLEFGIATARRGWVEKKDVINTLPAEKMLAMLK</sequence>
<evidence type="ECO:0000256" key="2">
    <source>
        <dbReference type="ARBA" id="ARBA00022679"/>
    </source>
</evidence>
<dbReference type="InterPro" id="IPR050243">
    <property type="entry name" value="PHP_phosphatase"/>
</dbReference>
<organism evidence="10 11">
    <name type="scientific">Candidatus Sungbacteria bacterium RIFCSPHIGHO2_02_FULL_49_12</name>
    <dbReference type="NCBI Taxonomy" id="1802271"/>
    <lineage>
        <taxon>Bacteria</taxon>
        <taxon>Candidatus Sungiibacteriota</taxon>
    </lineage>
</organism>
<evidence type="ECO:0000313" key="11">
    <source>
        <dbReference type="Proteomes" id="UP000177362"/>
    </source>
</evidence>
<dbReference type="SMART" id="SM00483">
    <property type="entry name" value="POLXc"/>
    <property type="match status" value="1"/>
</dbReference>
<name>A0A1G2KND4_9BACT</name>
<dbReference type="Gene3D" id="3.30.210.10">
    <property type="entry name" value="DNA polymerase, thumb domain"/>
    <property type="match status" value="1"/>
</dbReference>
<dbReference type="NCBIfam" id="NF006375">
    <property type="entry name" value="PRK08609.1"/>
    <property type="match status" value="1"/>
</dbReference>
<dbReference type="InterPro" id="IPR022311">
    <property type="entry name" value="PolX-like"/>
</dbReference>
<evidence type="ECO:0000313" key="10">
    <source>
        <dbReference type="EMBL" id="OHA00927.1"/>
    </source>
</evidence>
<dbReference type="EC" id="2.7.7.7" evidence="1"/>
<feature type="domain" description="DNA-directed DNA polymerase X" evidence="9">
    <location>
        <begin position="3"/>
        <end position="330"/>
    </location>
</feature>
<dbReference type="Pfam" id="PF14520">
    <property type="entry name" value="HHH_5"/>
    <property type="match status" value="1"/>
</dbReference>
<keyword evidence="3" id="KW-0548">Nucleotidyltransferase</keyword>
<dbReference type="InterPro" id="IPR002008">
    <property type="entry name" value="DNA_pol_X_beta-like"/>
</dbReference>
<dbReference type="InterPro" id="IPR029398">
    <property type="entry name" value="PolB_thumb"/>
</dbReference>
<keyword evidence="5" id="KW-0239">DNA-directed DNA polymerase</keyword>
<dbReference type="InterPro" id="IPR027421">
    <property type="entry name" value="DNA_pol_lamdba_lyase_dom_sf"/>
</dbReference>
<evidence type="ECO:0000256" key="3">
    <source>
        <dbReference type="ARBA" id="ARBA00022695"/>
    </source>
</evidence>
<protein>
    <recommendedName>
        <fullName evidence="1">DNA-directed DNA polymerase</fullName>
        <ecNumber evidence="1">2.7.7.7</ecNumber>
    </recommendedName>
</protein>
<dbReference type="InterPro" id="IPR010996">
    <property type="entry name" value="HHH_MUS81"/>
</dbReference>
<dbReference type="PANTHER" id="PTHR36928">
    <property type="entry name" value="PHOSPHATASE YCDX-RELATED"/>
    <property type="match status" value="1"/>
</dbReference>
<evidence type="ECO:0000256" key="5">
    <source>
        <dbReference type="ARBA" id="ARBA00022932"/>
    </source>
</evidence>
<comment type="caution">
    <text evidence="10">The sequence shown here is derived from an EMBL/GenBank/DDBJ whole genome shotgun (WGS) entry which is preliminary data.</text>
</comment>